<accession>A0A9N9HTB1</accession>
<dbReference type="AlphaFoldDB" id="A0A9N9HTB1"/>
<comment type="caution">
    <text evidence="1">The sequence shown here is derived from an EMBL/GenBank/DDBJ whole genome shotgun (WGS) entry which is preliminary data.</text>
</comment>
<dbReference type="EMBL" id="CAJVPP010009437">
    <property type="protein sequence ID" value="CAG8704694.1"/>
    <property type="molecule type" value="Genomic_DNA"/>
</dbReference>
<name>A0A9N9HTB1_FUNMO</name>
<evidence type="ECO:0000313" key="2">
    <source>
        <dbReference type="Proteomes" id="UP000789375"/>
    </source>
</evidence>
<dbReference type="Proteomes" id="UP000789375">
    <property type="component" value="Unassembled WGS sequence"/>
</dbReference>
<evidence type="ECO:0000313" key="1">
    <source>
        <dbReference type="EMBL" id="CAG8704694.1"/>
    </source>
</evidence>
<gene>
    <name evidence="1" type="ORF">FMOSSE_LOCUS13983</name>
</gene>
<keyword evidence="2" id="KW-1185">Reference proteome</keyword>
<feature type="non-terminal residue" evidence="1">
    <location>
        <position position="1"/>
    </location>
</feature>
<sequence length="71" mass="8234">SKVLPVIVLVWKMKMIVKDTFEFVEQKSYLEDQENTDDQLQNLQKVCESFPSRKKIIQSIVSDSLSSNKKA</sequence>
<proteinExistence type="predicted"/>
<protein>
    <submittedName>
        <fullName evidence="1">10222_t:CDS:1</fullName>
    </submittedName>
</protein>
<organism evidence="1 2">
    <name type="scientific">Funneliformis mosseae</name>
    <name type="common">Endomycorrhizal fungus</name>
    <name type="synonym">Glomus mosseae</name>
    <dbReference type="NCBI Taxonomy" id="27381"/>
    <lineage>
        <taxon>Eukaryota</taxon>
        <taxon>Fungi</taxon>
        <taxon>Fungi incertae sedis</taxon>
        <taxon>Mucoromycota</taxon>
        <taxon>Glomeromycotina</taxon>
        <taxon>Glomeromycetes</taxon>
        <taxon>Glomerales</taxon>
        <taxon>Glomeraceae</taxon>
        <taxon>Funneliformis</taxon>
    </lineage>
</organism>
<reference evidence="1" key="1">
    <citation type="submission" date="2021-06" db="EMBL/GenBank/DDBJ databases">
        <authorList>
            <person name="Kallberg Y."/>
            <person name="Tangrot J."/>
            <person name="Rosling A."/>
        </authorList>
    </citation>
    <scope>NUCLEOTIDE SEQUENCE</scope>
    <source>
        <strain evidence="1">87-6 pot B 2015</strain>
    </source>
</reference>